<dbReference type="SFLD" id="SFLDG01129">
    <property type="entry name" value="C1.5:_HAD__Beta-PGM__Phosphata"/>
    <property type="match status" value="1"/>
</dbReference>
<keyword evidence="7" id="KW-1185">Reference proteome</keyword>
<dbReference type="Gene3D" id="3.40.50.1000">
    <property type="entry name" value="HAD superfamily/HAD-like"/>
    <property type="match status" value="1"/>
</dbReference>
<dbReference type="RefSeq" id="WP_108382835.1">
    <property type="nucleotide sequence ID" value="NZ_CP028858.1"/>
</dbReference>
<dbReference type="GO" id="GO:0044281">
    <property type="term" value="P:small molecule metabolic process"/>
    <property type="evidence" value="ECO:0007669"/>
    <property type="project" value="UniProtKB-ARBA"/>
</dbReference>
<evidence type="ECO:0000256" key="4">
    <source>
        <dbReference type="ARBA" id="ARBA00022801"/>
    </source>
</evidence>
<dbReference type="KEGG" id="harc:HARCEL1_09515"/>
<dbReference type="EMBL" id="CP028858">
    <property type="protein sequence ID" value="AWB27932.1"/>
    <property type="molecule type" value="Genomic_DNA"/>
</dbReference>
<dbReference type="GO" id="GO:0046872">
    <property type="term" value="F:metal ion binding"/>
    <property type="evidence" value="ECO:0007669"/>
    <property type="project" value="UniProtKB-KW"/>
</dbReference>
<dbReference type="InterPro" id="IPR023214">
    <property type="entry name" value="HAD_sf"/>
</dbReference>
<dbReference type="AlphaFoldDB" id="A0A2R4X2C5"/>
<keyword evidence="3" id="KW-0479">Metal-binding</keyword>
<name>A0A2R4X2C5_9EURY</name>
<dbReference type="SUPFAM" id="SSF56784">
    <property type="entry name" value="HAD-like"/>
    <property type="match status" value="1"/>
</dbReference>
<evidence type="ECO:0000313" key="7">
    <source>
        <dbReference type="Proteomes" id="UP000244727"/>
    </source>
</evidence>
<keyword evidence="4" id="KW-0378">Hydrolase</keyword>
<sequence length="222" mass="23603">MSGVEAVLLDLDDTICEYRRSADTILAIAFDRVGVEPFFDGRAYYETFVEHTDAGETVEKIRRAAFASLARADDHDPATGRAIADAFAAERDYGNVRFLPGAEDAIESLAQQYALGLVTNGGPEMQTQKLASLGIDDRFETTVFAGTDAAPKPAAEPFDRALDALGVPAERAVHVGNSLVSDVPGAQAAGLDAVWLSDGSDHGGRPDYVLDSMAALVDPPWT</sequence>
<dbReference type="Proteomes" id="UP000244727">
    <property type="component" value="Chromosome"/>
</dbReference>
<dbReference type="InterPro" id="IPR051400">
    <property type="entry name" value="HAD-like_hydrolase"/>
</dbReference>
<dbReference type="PANTHER" id="PTHR46470:SF2">
    <property type="entry name" value="GLYCERALDEHYDE 3-PHOSPHATE PHOSPHATASE"/>
    <property type="match status" value="1"/>
</dbReference>
<gene>
    <name evidence="6" type="ORF">HARCEL1_09515</name>
</gene>
<reference evidence="6 7" key="1">
    <citation type="submission" date="2018-04" db="EMBL/GenBank/DDBJ databases">
        <title>Halococcoides cellulosivorans gen. nov., sp. nov., an extremely halophilic cellulose-utilizing haloarchaeon from hypersaline lakes.</title>
        <authorList>
            <person name="Sorokin D.Y."/>
            <person name="Toshchakov S.V."/>
            <person name="Samarov N.I."/>
            <person name="Korzhenkov A."/>
            <person name="Kublanov I.V."/>
        </authorList>
    </citation>
    <scope>NUCLEOTIDE SEQUENCE [LARGE SCALE GENOMIC DNA]</scope>
    <source>
        <strain evidence="6 7">HArcel1</strain>
    </source>
</reference>
<dbReference type="GO" id="GO:0016791">
    <property type="term" value="F:phosphatase activity"/>
    <property type="evidence" value="ECO:0007669"/>
    <property type="project" value="TreeGrafter"/>
</dbReference>
<proteinExistence type="inferred from homology"/>
<protein>
    <submittedName>
        <fullName evidence="6">Haloacid dehalogenase</fullName>
    </submittedName>
</protein>
<evidence type="ECO:0000313" key="6">
    <source>
        <dbReference type="EMBL" id="AWB27932.1"/>
    </source>
</evidence>
<organism evidence="6 7">
    <name type="scientific">Halococcoides cellulosivorans</name>
    <dbReference type="NCBI Taxonomy" id="1679096"/>
    <lineage>
        <taxon>Archaea</taxon>
        <taxon>Methanobacteriati</taxon>
        <taxon>Methanobacteriota</taxon>
        <taxon>Stenosarchaea group</taxon>
        <taxon>Halobacteria</taxon>
        <taxon>Halobacteriales</taxon>
        <taxon>Haloarculaceae</taxon>
        <taxon>Halococcoides</taxon>
    </lineage>
</organism>
<comment type="cofactor">
    <cofactor evidence="1">
        <name>Mg(2+)</name>
        <dbReference type="ChEBI" id="CHEBI:18420"/>
    </cofactor>
</comment>
<comment type="similarity">
    <text evidence="2">Belongs to the HAD-like hydrolase superfamily.</text>
</comment>
<dbReference type="Pfam" id="PF00702">
    <property type="entry name" value="Hydrolase"/>
    <property type="match status" value="1"/>
</dbReference>
<dbReference type="SFLD" id="SFLDS00003">
    <property type="entry name" value="Haloacid_Dehalogenase"/>
    <property type="match status" value="1"/>
</dbReference>
<dbReference type="NCBIfam" id="TIGR01549">
    <property type="entry name" value="HAD-SF-IA-v1"/>
    <property type="match status" value="1"/>
</dbReference>
<dbReference type="PANTHER" id="PTHR46470">
    <property type="entry name" value="N-ACYLNEURAMINATE-9-PHOSPHATASE"/>
    <property type="match status" value="1"/>
</dbReference>
<dbReference type="InterPro" id="IPR006439">
    <property type="entry name" value="HAD-SF_hydro_IA"/>
</dbReference>
<evidence type="ECO:0000256" key="1">
    <source>
        <dbReference type="ARBA" id="ARBA00001946"/>
    </source>
</evidence>
<dbReference type="InterPro" id="IPR036412">
    <property type="entry name" value="HAD-like_sf"/>
</dbReference>
<evidence type="ECO:0000256" key="2">
    <source>
        <dbReference type="ARBA" id="ARBA00007958"/>
    </source>
</evidence>
<accession>A0A2R4X2C5</accession>
<evidence type="ECO:0000256" key="3">
    <source>
        <dbReference type="ARBA" id="ARBA00022723"/>
    </source>
</evidence>
<keyword evidence="5" id="KW-0460">Magnesium</keyword>
<evidence type="ECO:0000256" key="5">
    <source>
        <dbReference type="ARBA" id="ARBA00022842"/>
    </source>
</evidence>
<dbReference type="Gene3D" id="1.20.120.710">
    <property type="entry name" value="Haloacid dehalogenase hydrolase-like domain"/>
    <property type="match status" value="1"/>
</dbReference>
<dbReference type="GeneID" id="36512744"/>